<evidence type="ECO:0008006" key="3">
    <source>
        <dbReference type="Google" id="ProtNLM"/>
    </source>
</evidence>
<evidence type="ECO:0000313" key="2">
    <source>
        <dbReference type="Proteomes" id="UP001596056"/>
    </source>
</evidence>
<comment type="caution">
    <text evidence="1">The sequence shown here is derived from an EMBL/GenBank/DDBJ whole genome shotgun (WGS) entry which is preliminary data.</text>
</comment>
<accession>A0ABW0SEU8</accession>
<dbReference type="Proteomes" id="UP001596056">
    <property type="component" value="Unassembled WGS sequence"/>
</dbReference>
<gene>
    <name evidence="1" type="ORF">ACFPOC_13765</name>
</gene>
<keyword evidence="2" id="KW-1185">Reference proteome</keyword>
<sequence>MAMSFPVGLADFFRDVAIDSMTFELPDAVELLTLGSGEVLTAEHGSRLWRGSVTLATRRHAVLEDIMARLRVLQRPGASFLVSPRHHERVGAGAATLNTIRNGRELRLSGLAAGVSVPRGAYLSFTYGSSPTRYALHQLAEAMVADSAGLTGWGEVVPPLKAGTTTGTAVQLAAPVLKAVLVPKSVRAGQLRSVLGEGATFDWIQTLR</sequence>
<evidence type="ECO:0000313" key="1">
    <source>
        <dbReference type="EMBL" id="MFC5567475.1"/>
    </source>
</evidence>
<proteinExistence type="predicted"/>
<dbReference type="EMBL" id="JBHSNA010000015">
    <property type="protein sequence ID" value="MFC5567475.1"/>
    <property type="molecule type" value="Genomic_DNA"/>
</dbReference>
<organism evidence="1 2">
    <name type="scientific">Rubellimicrobium aerolatum</name>
    <dbReference type="NCBI Taxonomy" id="490979"/>
    <lineage>
        <taxon>Bacteria</taxon>
        <taxon>Pseudomonadati</taxon>
        <taxon>Pseudomonadota</taxon>
        <taxon>Alphaproteobacteria</taxon>
        <taxon>Rhodobacterales</taxon>
        <taxon>Roseobacteraceae</taxon>
        <taxon>Rubellimicrobium</taxon>
    </lineage>
</organism>
<reference evidence="2" key="1">
    <citation type="journal article" date="2019" name="Int. J. Syst. Evol. Microbiol.">
        <title>The Global Catalogue of Microorganisms (GCM) 10K type strain sequencing project: providing services to taxonomists for standard genome sequencing and annotation.</title>
        <authorList>
            <consortium name="The Broad Institute Genomics Platform"/>
            <consortium name="The Broad Institute Genome Sequencing Center for Infectious Disease"/>
            <person name="Wu L."/>
            <person name="Ma J."/>
        </authorList>
    </citation>
    <scope>NUCLEOTIDE SEQUENCE [LARGE SCALE GENOMIC DNA]</scope>
    <source>
        <strain evidence="2">KACC 11588</strain>
    </source>
</reference>
<protein>
    <recommendedName>
        <fullName evidence="3">Hedgehog/Intein (Hint) domain-containing protein</fullName>
    </recommendedName>
</protein>
<name>A0ABW0SEU8_9RHOB</name>
<dbReference type="RefSeq" id="WP_377110211.1">
    <property type="nucleotide sequence ID" value="NZ_JBHSNA010000015.1"/>
</dbReference>